<feature type="transmembrane region" description="Helical" evidence="3">
    <location>
        <begin position="80"/>
        <end position="98"/>
    </location>
</feature>
<keyword evidence="3" id="KW-1133">Transmembrane helix</keyword>
<feature type="transmembrane region" description="Helical" evidence="3">
    <location>
        <begin position="261"/>
        <end position="284"/>
    </location>
</feature>
<feature type="transmembrane region" description="Helical" evidence="3">
    <location>
        <begin position="384"/>
        <end position="406"/>
    </location>
</feature>
<dbReference type="EMBL" id="CDSF01000091">
    <property type="protein sequence ID" value="CEO99531.1"/>
    <property type="molecule type" value="Genomic_DNA"/>
</dbReference>
<reference evidence="5 7" key="2">
    <citation type="submission" date="2018-03" db="EMBL/GenBank/DDBJ databases">
        <authorList>
            <person name="Fogelqvist J."/>
        </authorList>
    </citation>
    <scope>NUCLEOTIDE SEQUENCE [LARGE SCALE GENOMIC DNA]</scope>
</reference>
<feature type="transmembrane region" description="Helical" evidence="3">
    <location>
        <begin position="290"/>
        <end position="311"/>
    </location>
</feature>
<evidence type="ECO:0000256" key="3">
    <source>
        <dbReference type="SAM" id="Phobius"/>
    </source>
</evidence>
<dbReference type="Proteomes" id="UP000039324">
    <property type="component" value="Unassembled WGS sequence"/>
</dbReference>
<evidence type="ECO:0000256" key="2">
    <source>
        <dbReference type="SAM" id="MobiDB-lite"/>
    </source>
</evidence>
<evidence type="ECO:0000313" key="5">
    <source>
        <dbReference type="EMBL" id="SPQ95972.1"/>
    </source>
</evidence>
<feature type="transmembrane region" description="Helical" evidence="3">
    <location>
        <begin position="105"/>
        <end position="125"/>
    </location>
</feature>
<feature type="transmembrane region" description="Helical" evidence="3">
    <location>
        <begin position="137"/>
        <end position="158"/>
    </location>
</feature>
<dbReference type="InterPro" id="IPR002666">
    <property type="entry name" value="Folate_carrier"/>
</dbReference>
<dbReference type="GO" id="GO:0005886">
    <property type="term" value="C:plasma membrane"/>
    <property type="evidence" value="ECO:0007669"/>
    <property type="project" value="TreeGrafter"/>
</dbReference>
<gene>
    <name evidence="4" type="ORF">PBRA_007264</name>
    <name evidence="5" type="ORF">PLBR_LOCUS3187</name>
</gene>
<dbReference type="Gene3D" id="1.20.1250.20">
    <property type="entry name" value="MFS general substrate transporter like domains"/>
    <property type="match status" value="1"/>
</dbReference>
<comment type="similarity">
    <text evidence="1">Belongs to the reduced folate carrier (RFC) transporter (TC 2.A.48) family.</text>
</comment>
<name>A0A0G4IWR6_PLABS</name>
<feature type="transmembrane region" description="Helical" evidence="3">
    <location>
        <begin position="350"/>
        <end position="372"/>
    </location>
</feature>
<evidence type="ECO:0000313" key="7">
    <source>
        <dbReference type="Proteomes" id="UP000290189"/>
    </source>
</evidence>
<feature type="compositionally biased region" description="Polar residues" evidence="2">
    <location>
        <begin position="1"/>
        <end position="15"/>
    </location>
</feature>
<evidence type="ECO:0008006" key="8">
    <source>
        <dbReference type="Google" id="ProtNLM"/>
    </source>
</evidence>
<geneLocation type="mitochondrion" evidence="5"/>
<keyword evidence="5" id="KW-0496">Mitochondrion</keyword>
<feature type="transmembrane region" description="Helical" evidence="3">
    <location>
        <begin position="201"/>
        <end position="221"/>
    </location>
</feature>
<dbReference type="InterPro" id="IPR036259">
    <property type="entry name" value="MFS_trans_sf"/>
</dbReference>
<keyword evidence="6" id="KW-1185">Reference proteome</keyword>
<protein>
    <recommendedName>
        <fullName evidence="8">Major facilitator superfamily (MFS) profile domain-containing protein</fullName>
    </recommendedName>
</protein>
<feature type="region of interest" description="Disordered" evidence="2">
    <location>
        <begin position="1"/>
        <end position="30"/>
    </location>
</feature>
<keyword evidence="3" id="KW-0812">Transmembrane</keyword>
<accession>A0A0G4IWR6</accession>
<proteinExistence type="inferred from homology"/>
<feature type="transmembrane region" description="Helical" evidence="3">
    <location>
        <begin position="323"/>
        <end position="344"/>
    </location>
</feature>
<evidence type="ECO:0000313" key="6">
    <source>
        <dbReference type="Proteomes" id="UP000039324"/>
    </source>
</evidence>
<reference evidence="4 6" key="1">
    <citation type="submission" date="2015-02" db="EMBL/GenBank/DDBJ databases">
        <authorList>
            <person name="Chooi Y.-H."/>
        </authorList>
    </citation>
    <scope>NUCLEOTIDE SEQUENCE [LARGE SCALE GENOMIC DNA]</scope>
    <source>
        <strain evidence="4">E3</strain>
    </source>
</reference>
<organism evidence="4 6">
    <name type="scientific">Plasmodiophora brassicae</name>
    <name type="common">Clubroot disease agent</name>
    <dbReference type="NCBI Taxonomy" id="37360"/>
    <lineage>
        <taxon>Eukaryota</taxon>
        <taxon>Sar</taxon>
        <taxon>Rhizaria</taxon>
        <taxon>Endomyxa</taxon>
        <taxon>Phytomyxea</taxon>
        <taxon>Plasmodiophorida</taxon>
        <taxon>Plasmodiophoridae</taxon>
        <taxon>Plasmodiophora</taxon>
    </lineage>
</organism>
<dbReference type="Proteomes" id="UP000290189">
    <property type="component" value="Unassembled WGS sequence"/>
</dbReference>
<dbReference type="AlphaFoldDB" id="A0A0G4IWR6"/>
<evidence type="ECO:0000313" key="4">
    <source>
        <dbReference type="EMBL" id="CEO99531.1"/>
    </source>
</evidence>
<dbReference type="SUPFAM" id="SSF103473">
    <property type="entry name" value="MFS general substrate transporter"/>
    <property type="match status" value="1"/>
</dbReference>
<sequence>MNSVEIDSSSASSRVPNDDLSKSGQDTDDEGHAMSATTRVACLAVVAVAAWQSVSPIETYMHEFLATDKMIANADITNHIWPAYSYAFMFTLIPIVYLSEYWTGYAFITALALILRLCTTFLQEFSPMAALWPHQSALGLFGIASACKVSFKSFIYVIVPRRVFFAITGYVRAANLVAHVLGGTIGFSLRKHRISWVTFYTIQQACLCAALFAFGIAVYALQKGPRQHASPTRPFAPRIRSRAELYDLVHGIFPSRLVNIWSVWIIVAHAVYGLVLVNTSTLFFNIDRNAHLNGVVVSCARLCAAGAAVVVARCPRRLLDQSLVLMTTGSISTGLLIALAGLTTHITTSYASLIAIHAVFELCFCVGNGVVASRIPTSIRGIAIFVNTLFCLIMQSALQFVCGPLLELSVHSKFSTFALIMVSLGTVLAITARCTRPA</sequence>
<dbReference type="EMBL" id="OVEO01000005">
    <property type="protein sequence ID" value="SPQ95972.1"/>
    <property type="molecule type" value="Genomic_DNA"/>
</dbReference>
<feature type="transmembrane region" description="Helical" evidence="3">
    <location>
        <begin position="412"/>
        <end position="432"/>
    </location>
</feature>
<evidence type="ECO:0000256" key="1">
    <source>
        <dbReference type="ARBA" id="ARBA00005773"/>
    </source>
</evidence>
<dbReference type="PANTHER" id="PTHR10686">
    <property type="entry name" value="FOLATE TRANSPORTER"/>
    <property type="match status" value="1"/>
</dbReference>
<feature type="transmembrane region" description="Helical" evidence="3">
    <location>
        <begin position="170"/>
        <end position="189"/>
    </location>
</feature>
<dbReference type="Pfam" id="PF01770">
    <property type="entry name" value="Folate_carrier"/>
    <property type="match status" value="2"/>
</dbReference>
<dbReference type="PANTHER" id="PTHR10686:SF18">
    <property type="entry name" value="IP11787P-RELATED"/>
    <property type="match status" value="1"/>
</dbReference>
<dbReference type="GO" id="GO:0090482">
    <property type="term" value="F:vitamin transmembrane transporter activity"/>
    <property type="evidence" value="ECO:0007669"/>
    <property type="project" value="InterPro"/>
</dbReference>
<dbReference type="OrthoDB" id="18814at2759"/>
<keyword evidence="3" id="KW-0472">Membrane</keyword>